<dbReference type="RefSeq" id="WP_306829959.1">
    <property type="nucleotide sequence ID" value="NZ_JAUSRA010000001.1"/>
</dbReference>
<dbReference type="Proteomes" id="UP001240984">
    <property type="component" value="Unassembled WGS sequence"/>
</dbReference>
<organism evidence="7 8">
    <name type="scientific">Catenuloplanes nepalensis</name>
    <dbReference type="NCBI Taxonomy" id="587533"/>
    <lineage>
        <taxon>Bacteria</taxon>
        <taxon>Bacillati</taxon>
        <taxon>Actinomycetota</taxon>
        <taxon>Actinomycetes</taxon>
        <taxon>Micromonosporales</taxon>
        <taxon>Micromonosporaceae</taxon>
        <taxon>Catenuloplanes</taxon>
    </lineage>
</organism>
<dbReference type="InterPro" id="IPR043129">
    <property type="entry name" value="ATPase_NBD"/>
</dbReference>
<dbReference type="InterPro" id="IPR013126">
    <property type="entry name" value="Hsp_70_fam"/>
</dbReference>
<evidence type="ECO:0000256" key="6">
    <source>
        <dbReference type="SAM" id="MobiDB-lite"/>
    </source>
</evidence>
<comment type="similarity">
    <text evidence="1">Belongs to the heat shock protein 70 family.</text>
</comment>
<evidence type="ECO:0000256" key="5">
    <source>
        <dbReference type="ARBA" id="ARBA00023186"/>
    </source>
</evidence>
<dbReference type="Gene3D" id="3.90.640.10">
    <property type="entry name" value="Actin, Chain A, domain 4"/>
    <property type="match status" value="1"/>
</dbReference>
<feature type="region of interest" description="Disordered" evidence="6">
    <location>
        <begin position="393"/>
        <end position="470"/>
    </location>
</feature>
<feature type="compositionally biased region" description="Low complexity" evidence="6">
    <location>
        <begin position="393"/>
        <end position="402"/>
    </location>
</feature>
<evidence type="ECO:0000313" key="8">
    <source>
        <dbReference type="Proteomes" id="UP001240984"/>
    </source>
</evidence>
<keyword evidence="8" id="KW-1185">Reference proteome</keyword>
<evidence type="ECO:0000256" key="4">
    <source>
        <dbReference type="ARBA" id="ARBA00023016"/>
    </source>
</evidence>
<dbReference type="Pfam" id="PF00012">
    <property type="entry name" value="HSP70"/>
    <property type="match status" value="1"/>
</dbReference>
<keyword evidence="2" id="KW-0547">Nucleotide-binding</keyword>
<gene>
    <name evidence="7" type="ORF">J2S43_003239</name>
</gene>
<keyword evidence="4" id="KW-0346">Stress response</keyword>
<comment type="caution">
    <text evidence="7">The sequence shown here is derived from an EMBL/GenBank/DDBJ whole genome shotgun (WGS) entry which is preliminary data.</text>
</comment>
<sequence>MAHLSIDFGTSSTVAVIDGRPVLFDGAPSLPSGVCADPAGRLLVGPDAAHAARTTPESYEPYPKQRVDEQSVLLGEVEVDVPDLFAAVLRRVLGQLTAAPRSVTITHPAAWGSRRREVLREAANRAGMRDVRLVSEPIAAAAHFAFTAGTSIPSGRSVVVYDLGAGTFDASVIRRTGDGFEVLATSGLSDGGGLDLDAAIVAHLGAVYAPKDPAAWERLMLPVSAADRRVSRAFWADVRTGKEMLSRSASTHIHVPLVETEAPLGRERFEALARPVIDRTVATTRAVLREAGVAESVLAGVLLVGGASRVPLVASTLHRALGVAPTVIEQPELAVAHGALRAGEISGTSAEATVRVARDQVQAGAGLAAVLNGPQVPFVPLTALAAAKRAGDAAARPGGAPSVPSPRPGGVPSVSSPRPVEPSVWSASPAAAHSPAPAPSLDSVGANDGETRPYARPGAPSGVAAVPTDLPPRKRRWPMVLVAVVVLAGAGTGYAVYRSDRGVEQSQDPGTAGPTVTVTTQAAALRNDAGEPLEDLVVQAVREANPDSPDIYRSLPGTDYAGRGPHAMVIESSSTSGDDLRLRIREAAAESGGPGPWWLATAVDAEYLTVDGDPAPLADFVTALPGAPRDKRYGITFDADLRITEIREF</sequence>
<keyword evidence="5" id="KW-0143">Chaperone</keyword>
<accession>A0ABT9MTG6</accession>
<dbReference type="PANTHER" id="PTHR42749">
    <property type="entry name" value="CELL SHAPE-DETERMINING PROTEIN MREB"/>
    <property type="match status" value="1"/>
</dbReference>
<keyword evidence="3" id="KW-0067">ATP-binding</keyword>
<proteinExistence type="inferred from homology"/>
<feature type="compositionally biased region" description="Low complexity" evidence="6">
    <location>
        <begin position="410"/>
        <end position="435"/>
    </location>
</feature>
<dbReference type="EMBL" id="JAUSRA010000001">
    <property type="protein sequence ID" value="MDP9794727.1"/>
    <property type="molecule type" value="Genomic_DNA"/>
</dbReference>
<protein>
    <submittedName>
        <fullName evidence="7">Actin-like ATPase involved in cell morphogenesis</fullName>
    </submittedName>
</protein>
<dbReference type="Gene3D" id="3.30.420.40">
    <property type="match status" value="2"/>
</dbReference>
<evidence type="ECO:0000313" key="7">
    <source>
        <dbReference type="EMBL" id="MDP9794727.1"/>
    </source>
</evidence>
<reference evidence="7 8" key="1">
    <citation type="submission" date="2023-07" db="EMBL/GenBank/DDBJ databases">
        <title>Sequencing the genomes of 1000 actinobacteria strains.</title>
        <authorList>
            <person name="Klenk H.-P."/>
        </authorList>
    </citation>
    <scope>NUCLEOTIDE SEQUENCE [LARGE SCALE GENOMIC DNA]</scope>
    <source>
        <strain evidence="7 8">DSM 44710</strain>
    </source>
</reference>
<dbReference type="SUPFAM" id="SSF53067">
    <property type="entry name" value="Actin-like ATPase domain"/>
    <property type="match status" value="2"/>
</dbReference>
<evidence type="ECO:0000256" key="3">
    <source>
        <dbReference type="ARBA" id="ARBA00022840"/>
    </source>
</evidence>
<dbReference type="InterPro" id="IPR018181">
    <property type="entry name" value="Heat_shock_70_CS"/>
</dbReference>
<dbReference type="PRINTS" id="PR00301">
    <property type="entry name" value="HEATSHOCK70"/>
</dbReference>
<evidence type="ECO:0000256" key="2">
    <source>
        <dbReference type="ARBA" id="ARBA00022741"/>
    </source>
</evidence>
<dbReference type="PROSITE" id="PS01036">
    <property type="entry name" value="HSP70_3"/>
    <property type="match status" value="1"/>
</dbReference>
<dbReference type="PANTHER" id="PTHR42749:SF1">
    <property type="entry name" value="CELL SHAPE-DETERMINING PROTEIN MREB"/>
    <property type="match status" value="1"/>
</dbReference>
<name>A0ABT9MTG6_9ACTN</name>
<evidence type="ECO:0000256" key="1">
    <source>
        <dbReference type="ARBA" id="ARBA00007381"/>
    </source>
</evidence>